<evidence type="ECO:0000256" key="1">
    <source>
        <dbReference type="ARBA" id="ARBA00008725"/>
    </source>
</evidence>
<protein>
    <recommendedName>
        <fullName evidence="4">PBP domain-containing protein</fullName>
    </recommendedName>
</protein>
<feature type="region of interest" description="Disordered" evidence="2">
    <location>
        <begin position="357"/>
        <end position="377"/>
    </location>
</feature>
<dbReference type="Proteomes" id="UP000646365">
    <property type="component" value="Unassembled WGS sequence"/>
</dbReference>
<accession>A0A8J3E6T1</accession>
<dbReference type="EMBL" id="BMJQ01000026">
    <property type="protein sequence ID" value="GGF47657.1"/>
    <property type="molecule type" value="Genomic_DNA"/>
</dbReference>
<keyword evidence="3" id="KW-0732">Signal</keyword>
<dbReference type="PANTHER" id="PTHR42996:SF1">
    <property type="entry name" value="PHOSPHATE-BINDING PROTEIN PSTS"/>
    <property type="match status" value="1"/>
</dbReference>
<name>A0A8J3E6T1_9PROT</name>
<evidence type="ECO:0000256" key="3">
    <source>
        <dbReference type="SAM" id="SignalP"/>
    </source>
</evidence>
<comment type="caution">
    <text evidence="5">The sequence shown here is derived from an EMBL/GenBank/DDBJ whole genome shotgun (WGS) entry which is preliminary data.</text>
</comment>
<gene>
    <name evidence="5" type="ORF">GCM10011611_62570</name>
</gene>
<feature type="domain" description="PBP" evidence="4">
    <location>
        <begin position="23"/>
        <end position="343"/>
    </location>
</feature>
<dbReference type="AlphaFoldDB" id="A0A8J3E6T1"/>
<dbReference type="SUPFAM" id="SSF53850">
    <property type="entry name" value="Periplasmic binding protein-like II"/>
    <property type="match status" value="1"/>
</dbReference>
<keyword evidence="6" id="KW-1185">Reference proteome</keyword>
<dbReference type="Pfam" id="PF12849">
    <property type="entry name" value="PBP_like_2"/>
    <property type="match status" value="1"/>
</dbReference>
<dbReference type="InterPro" id="IPR024370">
    <property type="entry name" value="PBP_domain"/>
</dbReference>
<comment type="similarity">
    <text evidence="1">Belongs to the PstS family.</text>
</comment>
<feature type="compositionally biased region" description="Low complexity" evidence="2">
    <location>
        <begin position="357"/>
        <end position="366"/>
    </location>
</feature>
<sequence length="467" mass="46763">MFKTYLLSTTMMAAVIAAPGSALALDPIYGGGGTLAAKVYRQVFDCYGKPVVGVPTTCTTTGPGSTTQEFLYAPVGSGAGKSAYLADDPTKLGTPAASNTVPYTSTDFPNYPYSKLNFAGSDAQLTSTEYSTYNTNDQAKFGNAKQVPMFVTGIAIPFNPPASGLTYASNVTTPTGGSAPLRLSAKSLCGIFTGAITNWNDASLTADNNGVALVSTSTPIKVVVRADGSGTSAIFSAHLAAVCSSTPYSYTGTPGTGGDVGGVANTNPLFAQLRAGNPSGYSEASGSGGIEAAVKANASTLAYVSPDFVKQVLSGTTVLAGGDPSGPVTANLQNSSGNYQPVSIAATGAALASSTAPAATDDTATDWGQPAGSTNPSGSTAYPVAGFTFVEAYTCYASASTASDVTSFFSWYFGSTNRTQLTNILRANGFSPVPLAFASNLNTLLTTGSGTAISAGGSGSCVGKTGA</sequence>
<dbReference type="PANTHER" id="PTHR42996">
    <property type="entry name" value="PHOSPHATE-BINDING PROTEIN PSTS"/>
    <property type="match status" value="1"/>
</dbReference>
<reference evidence="5" key="1">
    <citation type="journal article" date="2014" name="Int. J. Syst. Evol. Microbiol.">
        <title>Complete genome sequence of Corynebacterium casei LMG S-19264T (=DSM 44701T), isolated from a smear-ripened cheese.</title>
        <authorList>
            <consortium name="US DOE Joint Genome Institute (JGI-PGF)"/>
            <person name="Walter F."/>
            <person name="Albersmeier A."/>
            <person name="Kalinowski J."/>
            <person name="Ruckert C."/>
        </authorList>
    </citation>
    <scope>NUCLEOTIDE SEQUENCE</scope>
    <source>
        <strain evidence="5">CGMCC 1.15725</strain>
    </source>
</reference>
<evidence type="ECO:0000313" key="5">
    <source>
        <dbReference type="EMBL" id="GGF47657.1"/>
    </source>
</evidence>
<feature type="signal peptide" evidence="3">
    <location>
        <begin position="1"/>
        <end position="24"/>
    </location>
</feature>
<dbReference type="Gene3D" id="3.40.190.10">
    <property type="entry name" value="Periplasmic binding protein-like II"/>
    <property type="match status" value="2"/>
</dbReference>
<reference evidence="5" key="2">
    <citation type="submission" date="2020-09" db="EMBL/GenBank/DDBJ databases">
        <authorList>
            <person name="Sun Q."/>
            <person name="Zhou Y."/>
        </authorList>
    </citation>
    <scope>NUCLEOTIDE SEQUENCE</scope>
    <source>
        <strain evidence="5">CGMCC 1.15725</strain>
    </source>
</reference>
<evidence type="ECO:0000313" key="6">
    <source>
        <dbReference type="Proteomes" id="UP000646365"/>
    </source>
</evidence>
<evidence type="ECO:0000259" key="4">
    <source>
        <dbReference type="Pfam" id="PF12849"/>
    </source>
</evidence>
<proteinExistence type="inferred from homology"/>
<evidence type="ECO:0000256" key="2">
    <source>
        <dbReference type="SAM" id="MobiDB-lite"/>
    </source>
</evidence>
<dbReference type="InterPro" id="IPR050962">
    <property type="entry name" value="Phosphate-bind_PstS"/>
</dbReference>
<organism evidence="5 6">
    <name type="scientific">Aliidongia dinghuensis</name>
    <dbReference type="NCBI Taxonomy" id="1867774"/>
    <lineage>
        <taxon>Bacteria</taxon>
        <taxon>Pseudomonadati</taxon>
        <taxon>Pseudomonadota</taxon>
        <taxon>Alphaproteobacteria</taxon>
        <taxon>Rhodospirillales</taxon>
        <taxon>Dongiaceae</taxon>
        <taxon>Aliidongia</taxon>
    </lineage>
</organism>
<feature type="chain" id="PRO_5035210305" description="PBP domain-containing protein" evidence="3">
    <location>
        <begin position="25"/>
        <end position="467"/>
    </location>
</feature>
<dbReference type="RefSeq" id="WP_189052137.1">
    <property type="nucleotide sequence ID" value="NZ_BMJQ01000026.1"/>
</dbReference>